<dbReference type="OrthoDB" id="3027018at2759"/>
<dbReference type="AlphaFoldDB" id="S7S1J9"/>
<protein>
    <submittedName>
        <fullName evidence="2">Uncharacterized protein</fullName>
    </submittedName>
</protein>
<name>S7S1J9_GLOTA</name>
<dbReference type="EMBL" id="KB469296">
    <property type="protein sequence ID" value="EPQ61330.1"/>
    <property type="molecule type" value="Genomic_DNA"/>
</dbReference>
<keyword evidence="1" id="KW-0175">Coiled coil</keyword>
<proteinExistence type="predicted"/>
<accession>S7S1J9</accession>
<dbReference type="GeneID" id="19301182"/>
<dbReference type="STRING" id="670483.S7S1J9"/>
<sequence length="636" mass="72066">MDITSRIDIARSLGRNDYQLSRLRLEQQEAEQKLLSIQQEIDRVRAERSRLEGMRYSLADDLWFEIFDILILDEDPLELTGAEFTEAYYRPVTLSHVCKAWRELILSGHGRRYWTRILFRGPVSSKGAIGPLIAFARRSALPSSESLSSLKPPRLDLVFMPSQHTLRDLHILKEQIDFALSTLVFERPPWKSIAYEAQDPACIGRLIRSLSSFFPRLLSLRLALAAPSSGLISEATGETKVLMSGPFHLESLHLQHITPLRFPVGFYASLRRATLKYPGREQQLSLSHLTKFLKNTPVLESLTLHVAPAYDILIPNPVHQLFEGNHPNKPVLLHNLIELKWGFLHPKEVHHVLLFLSTPCLQSLTLYLHNTTEDYEQAKTLFLEKPLKYDSLKELHLHFVEASAMVWRLRSMIFPNLERLSIENDDFDTEELPDLPAFSSLLHIPVMPSVTHLSLFRVRLPVDCIERALACMPAVRVLKLESCRGVRKLLASLRVATVLVGKPAPVYPFLEELSIINIADLQFEGLAALIKERNTDIARPAGEASATPRVLATPRKIKALRKGVTGSPVRSPNVTVPKDVLDEGEEVRPLKITKVDVRGCPGVSREELESLWDLGVELVCGDRRGRWVTEVTWRSS</sequence>
<feature type="coiled-coil region" evidence="1">
    <location>
        <begin position="20"/>
        <end position="54"/>
    </location>
</feature>
<dbReference type="eggNOG" id="ENOG502SQHY">
    <property type="taxonomic scope" value="Eukaryota"/>
</dbReference>
<organism evidence="2 3">
    <name type="scientific">Gloeophyllum trabeum (strain ATCC 11539 / FP-39264 / Madison 617)</name>
    <name type="common">Brown rot fungus</name>
    <dbReference type="NCBI Taxonomy" id="670483"/>
    <lineage>
        <taxon>Eukaryota</taxon>
        <taxon>Fungi</taxon>
        <taxon>Dikarya</taxon>
        <taxon>Basidiomycota</taxon>
        <taxon>Agaricomycotina</taxon>
        <taxon>Agaricomycetes</taxon>
        <taxon>Gloeophyllales</taxon>
        <taxon>Gloeophyllaceae</taxon>
        <taxon>Gloeophyllum</taxon>
    </lineage>
</organism>
<dbReference type="KEGG" id="gtr:GLOTRDRAFT_125051"/>
<dbReference type="Proteomes" id="UP000030669">
    <property type="component" value="Unassembled WGS sequence"/>
</dbReference>
<dbReference type="HOGENOM" id="CLU_027432_0_0_1"/>
<evidence type="ECO:0000313" key="3">
    <source>
        <dbReference type="Proteomes" id="UP000030669"/>
    </source>
</evidence>
<dbReference type="InterPro" id="IPR032675">
    <property type="entry name" value="LRR_dom_sf"/>
</dbReference>
<dbReference type="RefSeq" id="XP_007861521.1">
    <property type="nucleotide sequence ID" value="XM_007863330.1"/>
</dbReference>
<dbReference type="OMA" id="HELRTIN"/>
<reference evidence="2 3" key="1">
    <citation type="journal article" date="2012" name="Science">
        <title>The Paleozoic origin of enzymatic lignin decomposition reconstructed from 31 fungal genomes.</title>
        <authorList>
            <person name="Floudas D."/>
            <person name="Binder M."/>
            <person name="Riley R."/>
            <person name="Barry K."/>
            <person name="Blanchette R.A."/>
            <person name="Henrissat B."/>
            <person name="Martinez A.T."/>
            <person name="Otillar R."/>
            <person name="Spatafora J.W."/>
            <person name="Yadav J.S."/>
            <person name="Aerts A."/>
            <person name="Benoit I."/>
            <person name="Boyd A."/>
            <person name="Carlson A."/>
            <person name="Copeland A."/>
            <person name="Coutinho P.M."/>
            <person name="de Vries R.P."/>
            <person name="Ferreira P."/>
            <person name="Findley K."/>
            <person name="Foster B."/>
            <person name="Gaskell J."/>
            <person name="Glotzer D."/>
            <person name="Gorecki P."/>
            <person name="Heitman J."/>
            <person name="Hesse C."/>
            <person name="Hori C."/>
            <person name="Igarashi K."/>
            <person name="Jurgens J.A."/>
            <person name="Kallen N."/>
            <person name="Kersten P."/>
            <person name="Kohler A."/>
            <person name="Kuees U."/>
            <person name="Kumar T.K.A."/>
            <person name="Kuo A."/>
            <person name="LaButti K."/>
            <person name="Larrondo L.F."/>
            <person name="Lindquist E."/>
            <person name="Ling A."/>
            <person name="Lombard V."/>
            <person name="Lucas S."/>
            <person name="Lundell T."/>
            <person name="Martin R."/>
            <person name="McLaughlin D.J."/>
            <person name="Morgenstern I."/>
            <person name="Morin E."/>
            <person name="Murat C."/>
            <person name="Nagy L.G."/>
            <person name="Nolan M."/>
            <person name="Ohm R.A."/>
            <person name="Patyshakuliyeva A."/>
            <person name="Rokas A."/>
            <person name="Ruiz-Duenas F.J."/>
            <person name="Sabat G."/>
            <person name="Salamov A."/>
            <person name="Samejima M."/>
            <person name="Schmutz J."/>
            <person name="Slot J.C."/>
            <person name="St John F."/>
            <person name="Stenlid J."/>
            <person name="Sun H."/>
            <person name="Sun S."/>
            <person name="Syed K."/>
            <person name="Tsang A."/>
            <person name="Wiebenga A."/>
            <person name="Young D."/>
            <person name="Pisabarro A."/>
            <person name="Eastwood D.C."/>
            <person name="Martin F."/>
            <person name="Cullen D."/>
            <person name="Grigoriev I.V."/>
            <person name="Hibbett D.S."/>
        </authorList>
    </citation>
    <scope>NUCLEOTIDE SEQUENCE [LARGE SCALE GENOMIC DNA]</scope>
    <source>
        <strain evidence="2 3">ATCC 11539</strain>
    </source>
</reference>
<evidence type="ECO:0000256" key="1">
    <source>
        <dbReference type="SAM" id="Coils"/>
    </source>
</evidence>
<gene>
    <name evidence="2" type="ORF">GLOTRDRAFT_125051</name>
</gene>
<dbReference type="Gene3D" id="3.80.10.10">
    <property type="entry name" value="Ribonuclease Inhibitor"/>
    <property type="match status" value="1"/>
</dbReference>
<keyword evidence="3" id="KW-1185">Reference proteome</keyword>
<dbReference type="SUPFAM" id="SSF52047">
    <property type="entry name" value="RNI-like"/>
    <property type="match status" value="1"/>
</dbReference>
<evidence type="ECO:0000313" key="2">
    <source>
        <dbReference type="EMBL" id="EPQ61330.1"/>
    </source>
</evidence>